<dbReference type="EMBL" id="BMMW01000002">
    <property type="protein sequence ID" value="GGK53350.1"/>
    <property type="molecule type" value="Genomic_DNA"/>
</dbReference>
<evidence type="ECO:0000313" key="1">
    <source>
        <dbReference type="EMBL" id="GGK53350.1"/>
    </source>
</evidence>
<dbReference type="Proteomes" id="UP000612956">
    <property type="component" value="Unassembled WGS sequence"/>
</dbReference>
<gene>
    <name evidence="1" type="ORF">GCM10011591_26460</name>
</gene>
<accession>A0A917V976</accession>
<reference evidence="1" key="2">
    <citation type="submission" date="2020-09" db="EMBL/GenBank/DDBJ databases">
        <authorList>
            <person name="Sun Q."/>
            <person name="Zhou Y."/>
        </authorList>
    </citation>
    <scope>NUCLEOTIDE SEQUENCE</scope>
    <source>
        <strain evidence="1">CGMCC 4.7278</strain>
    </source>
</reference>
<sequence length="59" mass="6322">MPPKKRQGTRPDALRAAVQAGRDAADSWIVIGRLVSKYLDVVQCILGAPGCLWISSQSA</sequence>
<name>A0A917V976_9NOCA</name>
<comment type="caution">
    <text evidence="1">The sequence shown here is derived from an EMBL/GenBank/DDBJ whole genome shotgun (WGS) entry which is preliminary data.</text>
</comment>
<reference evidence="1" key="1">
    <citation type="journal article" date="2014" name="Int. J. Syst. Evol. Microbiol.">
        <title>Complete genome sequence of Corynebacterium casei LMG S-19264T (=DSM 44701T), isolated from a smear-ripened cheese.</title>
        <authorList>
            <consortium name="US DOE Joint Genome Institute (JGI-PGF)"/>
            <person name="Walter F."/>
            <person name="Albersmeier A."/>
            <person name="Kalinowski J."/>
            <person name="Ruckert C."/>
        </authorList>
    </citation>
    <scope>NUCLEOTIDE SEQUENCE</scope>
    <source>
        <strain evidence="1">CGMCC 4.7278</strain>
    </source>
</reference>
<dbReference type="AlphaFoldDB" id="A0A917V976"/>
<evidence type="ECO:0000313" key="2">
    <source>
        <dbReference type="Proteomes" id="UP000612956"/>
    </source>
</evidence>
<protein>
    <submittedName>
        <fullName evidence="1">Uncharacterized protein</fullName>
    </submittedName>
</protein>
<keyword evidence="2" id="KW-1185">Reference proteome</keyword>
<organism evidence="1 2">
    <name type="scientific">Nocardia camponoti</name>
    <dbReference type="NCBI Taxonomy" id="1616106"/>
    <lineage>
        <taxon>Bacteria</taxon>
        <taxon>Bacillati</taxon>
        <taxon>Actinomycetota</taxon>
        <taxon>Actinomycetes</taxon>
        <taxon>Mycobacteriales</taxon>
        <taxon>Nocardiaceae</taxon>
        <taxon>Nocardia</taxon>
    </lineage>
</organism>
<proteinExistence type="predicted"/>